<dbReference type="InterPro" id="IPR011009">
    <property type="entry name" value="Kinase-like_dom_sf"/>
</dbReference>
<dbReference type="GO" id="GO:0005524">
    <property type="term" value="F:ATP binding"/>
    <property type="evidence" value="ECO:0007669"/>
    <property type="project" value="UniProtKB-KW"/>
</dbReference>
<dbReference type="InterPro" id="IPR050538">
    <property type="entry name" value="MAP_kinase_kinase_kinase"/>
</dbReference>
<dbReference type="PROSITE" id="PS00109">
    <property type="entry name" value="PROTEIN_KINASE_TYR"/>
    <property type="match status" value="1"/>
</dbReference>
<dbReference type="GO" id="GO:0004672">
    <property type="term" value="F:protein kinase activity"/>
    <property type="evidence" value="ECO:0007669"/>
    <property type="project" value="InterPro"/>
</dbReference>
<dbReference type="InterPro" id="IPR000719">
    <property type="entry name" value="Prot_kinase_dom"/>
</dbReference>
<evidence type="ECO:0000256" key="3">
    <source>
        <dbReference type="ARBA" id="ARBA00022741"/>
    </source>
</evidence>
<dbReference type="InterPro" id="IPR008266">
    <property type="entry name" value="Tyr_kinase_AS"/>
</dbReference>
<dbReference type="EMBL" id="JAMFTS010000003">
    <property type="protein sequence ID" value="KAJ4770557.1"/>
    <property type="molecule type" value="Genomic_DNA"/>
</dbReference>
<dbReference type="SUPFAM" id="SSF56112">
    <property type="entry name" value="Protein kinase-like (PK-like)"/>
    <property type="match status" value="1"/>
</dbReference>
<evidence type="ECO:0000256" key="1">
    <source>
        <dbReference type="ARBA" id="ARBA00006529"/>
    </source>
</evidence>
<evidence type="ECO:0000256" key="5">
    <source>
        <dbReference type="ARBA" id="ARBA00022840"/>
    </source>
</evidence>
<evidence type="ECO:0000313" key="8">
    <source>
        <dbReference type="Proteomes" id="UP001140206"/>
    </source>
</evidence>
<keyword evidence="4 7" id="KW-0418">Kinase</keyword>
<evidence type="ECO:0000256" key="2">
    <source>
        <dbReference type="ARBA" id="ARBA00022679"/>
    </source>
</evidence>
<dbReference type="Gene3D" id="1.10.510.10">
    <property type="entry name" value="Transferase(Phosphotransferase) domain 1"/>
    <property type="match status" value="1"/>
</dbReference>
<sequence>MLLAKWTVDILYEYIHGSSIRNMYVENRFDKNKILKALRYLHKNNVVHRDLSCSNILLDDKGVVKVVGFHFAQEIEGEKEIGEWIRWAAPEILIPQGEYCGSFSDIWSLGCTVLEMITAALPYSNLTWFGAVAEVREGKMPMMPEQLPNYCREFVQICLQKNPLNRPTASQLLHHPFIACANTNVPHSRRR</sequence>
<evidence type="ECO:0000256" key="4">
    <source>
        <dbReference type="ARBA" id="ARBA00022777"/>
    </source>
</evidence>
<proteinExistence type="inferred from homology"/>
<dbReference type="AlphaFoldDB" id="A0AAV8DPF9"/>
<keyword evidence="3" id="KW-0547">Nucleotide-binding</keyword>
<evidence type="ECO:0000313" key="7">
    <source>
        <dbReference type="EMBL" id="KAJ4770557.1"/>
    </source>
</evidence>
<dbReference type="Proteomes" id="UP001140206">
    <property type="component" value="Chromosome 3"/>
</dbReference>
<reference evidence="7" key="1">
    <citation type="submission" date="2022-08" db="EMBL/GenBank/DDBJ databases">
        <authorList>
            <person name="Marques A."/>
        </authorList>
    </citation>
    <scope>NUCLEOTIDE SEQUENCE</scope>
    <source>
        <strain evidence="7">RhyPub2mFocal</strain>
        <tissue evidence="7">Leaves</tissue>
    </source>
</reference>
<accession>A0AAV8DPF9</accession>
<feature type="domain" description="Protein kinase" evidence="6">
    <location>
        <begin position="1"/>
        <end position="178"/>
    </location>
</feature>
<organism evidence="7 8">
    <name type="scientific">Rhynchospora pubera</name>
    <dbReference type="NCBI Taxonomy" id="906938"/>
    <lineage>
        <taxon>Eukaryota</taxon>
        <taxon>Viridiplantae</taxon>
        <taxon>Streptophyta</taxon>
        <taxon>Embryophyta</taxon>
        <taxon>Tracheophyta</taxon>
        <taxon>Spermatophyta</taxon>
        <taxon>Magnoliopsida</taxon>
        <taxon>Liliopsida</taxon>
        <taxon>Poales</taxon>
        <taxon>Cyperaceae</taxon>
        <taxon>Cyperoideae</taxon>
        <taxon>Rhynchosporeae</taxon>
        <taxon>Rhynchospora</taxon>
    </lineage>
</organism>
<dbReference type="PANTHER" id="PTHR48016:SF56">
    <property type="entry name" value="MAPKK KINASE"/>
    <property type="match status" value="1"/>
</dbReference>
<comment type="caution">
    <text evidence="7">The sequence shown here is derived from an EMBL/GenBank/DDBJ whole genome shotgun (WGS) entry which is preliminary data.</text>
</comment>
<keyword evidence="8" id="KW-1185">Reference proteome</keyword>
<dbReference type="PROSITE" id="PS50011">
    <property type="entry name" value="PROTEIN_KINASE_DOM"/>
    <property type="match status" value="1"/>
</dbReference>
<keyword evidence="2" id="KW-0808">Transferase</keyword>
<dbReference type="Pfam" id="PF00069">
    <property type="entry name" value="Pkinase"/>
    <property type="match status" value="1"/>
</dbReference>
<name>A0AAV8DPF9_9POAL</name>
<dbReference type="PANTHER" id="PTHR48016">
    <property type="entry name" value="MAP KINASE KINASE KINASE SSK2-RELATED-RELATED"/>
    <property type="match status" value="1"/>
</dbReference>
<gene>
    <name evidence="7" type="ORF">LUZ62_054814</name>
</gene>
<comment type="similarity">
    <text evidence="1">Belongs to the protein kinase superfamily. STE Ser/Thr protein kinase family. MAP kinase kinase kinase subfamily.</text>
</comment>
<evidence type="ECO:0000259" key="6">
    <source>
        <dbReference type="PROSITE" id="PS50011"/>
    </source>
</evidence>
<keyword evidence="5" id="KW-0067">ATP-binding</keyword>
<protein>
    <submittedName>
        <fullName evidence="7">Protein kinase family protein</fullName>
    </submittedName>
</protein>